<reference evidence="13" key="1">
    <citation type="submission" date="2015-09" db="EMBL/GenBank/DDBJ databases">
        <authorList>
            <person name="Daims H."/>
        </authorList>
    </citation>
    <scope>NUCLEOTIDE SEQUENCE [LARGE SCALE GENOMIC DNA]</scope>
</reference>
<comment type="subunit">
    <text evidence="2 10">Heterotrimer of A, B and C subunits.</text>
</comment>
<keyword evidence="13" id="KW-1185">Reference proteome</keyword>
<dbReference type="NCBIfam" id="TIGR00132">
    <property type="entry name" value="gatA"/>
    <property type="match status" value="1"/>
</dbReference>
<proteinExistence type="inferred from homology"/>
<name>A0A0S4KVY0_9BACT</name>
<evidence type="ECO:0000256" key="8">
    <source>
        <dbReference type="ARBA" id="ARBA00022917"/>
    </source>
</evidence>
<dbReference type="GO" id="GO:0050567">
    <property type="term" value="F:glutaminyl-tRNA synthase (glutamine-hydrolyzing) activity"/>
    <property type="evidence" value="ECO:0007669"/>
    <property type="project" value="UniProtKB-UniRule"/>
</dbReference>
<keyword evidence="5 10" id="KW-0436">Ligase</keyword>
<dbReference type="KEGG" id="nio:NITINOP_2370"/>
<dbReference type="GO" id="GO:0030956">
    <property type="term" value="C:glutamyl-tRNA(Gln) amidotransferase complex"/>
    <property type="evidence" value="ECO:0007669"/>
    <property type="project" value="InterPro"/>
</dbReference>
<comment type="function">
    <text evidence="10">Allows the formation of correctly charged Gln-tRNA(Gln) through the transamidation of misacylated Glu-tRNA(Gln) in organisms which lack glutaminyl-tRNA synthetase. The reaction takes place in the presence of glutamine and ATP through an activated gamma-phospho-Glu-tRNA(Gln).</text>
</comment>
<dbReference type="HAMAP" id="MF_00120">
    <property type="entry name" value="GatA"/>
    <property type="match status" value="1"/>
</dbReference>
<dbReference type="PANTHER" id="PTHR11895:SF151">
    <property type="entry name" value="GLUTAMYL-TRNA(GLN) AMIDOTRANSFERASE SUBUNIT A"/>
    <property type="match status" value="1"/>
</dbReference>
<dbReference type="PANTHER" id="PTHR11895">
    <property type="entry name" value="TRANSAMIDASE"/>
    <property type="match status" value="1"/>
</dbReference>
<keyword evidence="12" id="KW-0808">Transferase</keyword>
<dbReference type="InterPro" id="IPR020556">
    <property type="entry name" value="Amidase_CS"/>
</dbReference>
<dbReference type="OrthoDB" id="9811471at2"/>
<dbReference type="Pfam" id="PF01425">
    <property type="entry name" value="Amidase"/>
    <property type="match status" value="1"/>
</dbReference>
<evidence type="ECO:0000256" key="2">
    <source>
        <dbReference type="ARBA" id="ARBA00011123"/>
    </source>
</evidence>
<accession>A0A0S4KVY0</accession>
<keyword evidence="6 10" id="KW-0547">Nucleotide-binding</keyword>
<feature type="active site" description="Charge relay system" evidence="10">
    <location>
        <position position="79"/>
    </location>
</feature>
<dbReference type="InterPro" id="IPR004412">
    <property type="entry name" value="GatA"/>
</dbReference>
<dbReference type="SUPFAM" id="SSF75304">
    <property type="entry name" value="Amidase signature (AS) enzymes"/>
    <property type="match status" value="1"/>
</dbReference>
<evidence type="ECO:0000313" key="13">
    <source>
        <dbReference type="Proteomes" id="UP000066284"/>
    </source>
</evidence>
<dbReference type="EC" id="6.3.5.7" evidence="3 10"/>
<evidence type="ECO:0000256" key="7">
    <source>
        <dbReference type="ARBA" id="ARBA00022840"/>
    </source>
</evidence>
<feature type="domain" description="Amidase" evidence="11">
    <location>
        <begin position="24"/>
        <end position="468"/>
    </location>
</feature>
<comment type="similarity">
    <text evidence="1 10">Belongs to the amidase family. GatA subfamily.</text>
</comment>
<dbReference type="EMBL" id="LN885086">
    <property type="protein sequence ID" value="CUQ67342.1"/>
    <property type="molecule type" value="Genomic_DNA"/>
</dbReference>
<feature type="active site" description="Charge relay system" evidence="10">
    <location>
        <position position="154"/>
    </location>
</feature>
<dbReference type="InterPro" id="IPR000120">
    <property type="entry name" value="Amidase"/>
</dbReference>
<dbReference type="Gene3D" id="3.90.1300.10">
    <property type="entry name" value="Amidase signature (AS) domain"/>
    <property type="match status" value="1"/>
</dbReference>
<evidence type="ECO:0000313" key="12">
    <source>
        <dbReference type="EMBL" id="CUQ67342.1"/>
    </source>
</evidence>
<protein>
    <recommendedName>
        <fullName evidence="4 10">Glutamyl-tRNA(Gln) amidotransferase subunit A</fullName>
        <shortName evidence="10">Glu-ADT subunit A</shortName>
        <ecNumber evidence="3 10">6.3.5.7</ecNumber>
    </recommendedName>
</protein>
<feature type="active site" description="Acyl-ester intermediate" evidence="10">
    <location>
        <position position="178"/>
    </location>
</feature>
<evidence type="ECO:0000256" key="1">
    <source>
        <dbReference type="ARBA" id="ARBA00008069"/>
    </source>
</evidence>
<dbReference type="GO" id="GO:0005524">
    <property type="term" value="F:ATP binding"/>
    <property type="evidence" value="ECO:0007669"/>
    <property type="project" value="UniProtKB-KW"/>
</dbReference>
<evidence type="ECO:0000259" key="11">
    <source>
        <dbReference type="Pfam" id="PF01425"/>
    </source>
</evidence>
<gene>
    <name evidence="10 12" type="primary">gatA</name>
    <name evidence="12" type="ORF">NITINOP_2370</name>
</gene>
<evidence type="ECO:0000256" key="6">
    <source>
        <dbReference type="ARBA" id="ARBA00022741"/>
    </source>
</evidence>
<dbReference type="STRING" id="1715989.NITINOP_2370"/>
<keyword evidence="8 10" id="KW-0648">Protein biosynthesis</keyword>
<evidence type="ECO:0000256" key="10">
    <source>
        <dbReference type="HAMAP-Rule" id="MF_00120"/>
    </source>
</evidence>
<dbReference type="InterPro" id="IPR023631">
    <property type="entry name" value="Amidase_dom"/>
</dbReference>
<evidence type="ECO:0000256" key="9">
    <source>
        <dbReference type="ARBA" id="ARBA00047407"/>
    </source>
</evidence>
<organism evidence="12 13">
    <name type="scientific">Candidatus Nitrospira inopinata</name>
    <dbReference type="NCBI Taxonomy" id="1715989"/>
    <lineage>
        <taxon>Bacteria</taxon>
        <taxon>Pseudomonadati</taxon>
        <taxon>Nitrospirota</taxon>
        <taxon>Nitrospiria</taxon>
        <taxon>Nitrospirales</taxon>
        <taxon>Nitrospiraceae</taxon>
        <taxon>Nitrospira</taxon>
    </lineage>
</organism>
<evidence type="ECO:0000256" key="3">
    <source>
        <dbReference type="ARBA" id="ARBA00012739"/>
    </source>
</evidence>
<dbReference type="Proteomes" id="UP000066284">
    <property type="component" value="Chromosome 1"/>
</dbReference>
<evidence type="ECO:0000256" key="5">
    <source>
        <dbReference type="ARBA" id="ARBA00022598"/>
    </source>
</evidence>
<dbReference type="AlphaFoldDB" id="A0A0S4KVY0"/>
<dbReference type="InterPro" id="IPR036928">
    <property type="entry name" value="AS_sf"/>
</dbReference>
<keyword evidence="7 10" id="KW-0067">ATP-binding</keyword>
<comment type="catalytic activity">
    <reaction evidence="9 10">
        <text>L-glutamyl-tRNA(Gln) + L-glutamine + ATP + H2O = L-glutaminyl-tRNA(Gln) + L-glutamate + ADP + phosphate + H(+)</text>
        <dbReference type="Rhea" id="RHEA:17521"/>
        <dbReference type="Rhea" id="RHEA-COMP:9681"/>
        <dbReference type="Rhea" id="RHEA-COMP:9684"/>
        <dbReference type="ChEBI" id="CHEBI:15377"/>
        <dbReference type="ChEBI" id="CHEBI:15378"/>
        <dbReference type="ChEBI" id="CHEBI:29985"/>
        <dbReference type="ChEBI" id="CHEBI:30616"/>
        <dbReference type="ChEBI" id="CHEBI:43474"/>
        <dbReference type="ChEBI" id="CHEBI:58359"/>
        <dbReference type="ChEBI" id="CHEBI:78520"/>
        <dbReference type="ChEBI" id="CHEBI:78521"/>
        <dbReference type="ChEBI" id="CHEBI:456216"/>
        <dbReference type="EC" id="6.3.5.7"/>
    </reaction>
</comment>
<evidence type="ECO:0000256" key="4">
    <source>
        <dbReference type="ARBA" id="ARBA00014428"/>
    </source>
</evidence>
<dbReference type="RefSeq" id="WP_062485598.1">
    <property type="nucleotide sequence ID" value="NZ_LN885086.1"/>
</dbReference>
<sequence length="488" mass="52951">MVLHKLTLFELQRKFAAGEVSAAEIVHAYGLRIGQVEPKVRAFVNQTRDQAMAQAVELDRRLKQWRKTEPLMGMPIAIKDNICTEGVPTTCSSRMLQHFVPPYDATVVAKLRKQEYLLIGKTNLDEFAMGSSTEHSAFGPSRNPWNLQCVPGGSSGGSAAAVAADECVAALGSDTGGSIRQPAAFCGVVGLKPTYGRVSRYGLVAFASSLDQIGPITKDVRDAALLLGVIAGHDPMDSTSADVPVPDYSKALVKKHLRKLRVGVPREFFTEGLDPEVEQAVTAAIGELKNLGGEIKDIELPRTDAAVAVYYVLATAEASSNLARFDGVKFGLRAKETKDLLDLYMKTRQEGFGPEVKRRIMLGTYVLSAGYYDAYYGKAQAVRTLVRQDFEAAFKEVDVIVTPATPTPAFKLGEKSEDPLQMYLSDVFTISVNLAGIPAIALPCGFSGTGLPIGMQVIGRAFDEETILRVAHAYEQAAQWHLKKPPIR</sequence>
<dbReference type="PROSITE" id="PS00571">
    <property type="entry name" value="AMIDASES"/>
    <property type="match status" value="1"/>
</dbReference>
<dbReference type="GO" id="GO:0006412">
    <property type="term" value="P:translation"/>
    <property type="evidence" value="ECO:0007669"/>
    <property type="project" value="UniProtKB-UniRule"/>
</dbReference>
<dbReference type="GO" id="GO:0016740">
    <property type="term" value="F:transferase activity"/>
    <property type="evidence" value="ECO:0007669"/>
    <property type="project" value="UniProtKB-KW"/>
</dbReference>
<dbReference type="PIRSF" id="PIRSF001221">
    <property type="entry name" value="Amidase_fungi"/>
    <property type="match status" value="1"/>
</dbReference>